<reference evidence="2" key="1">
    <citation type="journal article" date="2014" name="Virology">
        <title>Metagenomic analysis of viromes of dromedary camel fecal samples reveals large number and high diversity of circoviruses and picobirnaviruses.</title>
        <authorList>
            <person name="Woo P.C.Y."/>
            <person name="Lau S.K.P."/>
            <person name="Teng J.L.L."/>
            <person name="Tsang A.K.L."/>
            <person name="Joseph M."/>
            <person name="Wong E.Y.M."/>
            <person name="Tang Y."/>
            <person name="Sivakumar S."/>
            <person name="Bai R."/>
            <person name="Wernery R."/>
            <person name="Wernery U."/>
            <person name="Yuen K.-Y."/>
        </authorList>
    </citation>
    <scope>NUCLEOTIDE SEQUENCE</scope>
    <source>
        <strain evidence="2">C1656</strain>
    </source>
</reference>
<protein>
    <submittedName>
        <fullName evidence="2">Capsid protein</fullName>
    </submittedName>
</protein>
<dbReference type="Pfam" id="PF20816">
    <property type="entry name" value="PBV_CP"/>
    <property type="match status" value="1"/>
</dbReference>
<accession>A0A0A1EJA5</accession>
<dbReference type="InterPro" id="IPR049178">
    <property type="entry name" value="CP_picobirnavirus_sf"/>
</dbReference>
<sequence>MSNKSKKFSNQVPGNKGKPTGATKQSKSSNARKRKSGNRNNSNSKNTKADMRAVQFMERDTDVTVDQGNQGVNHISWYNAIPAVYQSAFSVATMPSLGWNIDYASYSTNISYHKDFDTIPGVMSIEFAPTVGRASSALDPINKVAEAIWKKFRTGITSNGWYEPADLMMYFMAADSIYMMWNHLKRAYGVAQWYDARNRYLPDALLRAMGFNPHDEYLTMHLPSLRLALNKIKAKMATFHVPADMTIMSRHSWLVSNVFADKDPSVTDMSQIYVFRPTYAYVAALGKLTSVPLGYGDTTMSVLETINTIENMIDMMGQHLDAIKFSAEVDRVYQGRICTLDDIEEGYELGIAYNPDLLCQVKNMTIVVDVNPGDIEQIVDNPETEDARSIIIQSISYELSDNPNIPKLSGAVLLNFRKAQPTNDDVCYATRLKFSSHRPAGNEKWEFTYGSEIVTNTYVWFYAETSAGYKLQCSNVQYNRKIMSGSATTFNDVVNDLHLTSAFDNYPNYELYYEVKSYTNASDYTDGALQGKYQFGSRENVALLTHAQLATMHEAALMSEFNYPSN</sequence>
<evidence type="ECO:0000256" key="1">
    <source>
        <dbReference type="SAM" id="MobiDB-lite"/>
    </source>
</evidence>
<name>A0A0A1EJA5_9VIRU</name>
<proteinExistence type="predicted"/>
<organism evidence="2">
    <name type="scientific">Dromedary picobirnavirus</name>
    <dbReference type="NCBI Taxonomy" id="1574421"/>
    <lineage>
        <taxon>Viruses</taxon>
        <taxon>Riboviria</taxon>
        <taxon>Orthornavirae</taxon>
        <taxon>Pisuviricota</taxon>
        <taxon>Duplopiviricetes</taxon>
        <taxon>Durnavirales</taxon>
        <taxon>Picobirnaviridae</taxon>
        <taxon>Orthopicobirnavirus</taxon>
    </lineage>
</organism>
<dbReference type="Gene3D" id="1.20.140.120">
    <property type="match status" value="1"/>
</dbReference>
<evidence type="ECO:0000313" key="2">
    <source>
        <dbReference type="EMBL" id="AIY31270.1"/>
    </source>
</evidence>
<dbReference type="InterPro" id="IPR048835">
    <property type="entry name" value="CP_picobirnavirus"/>
</dbReference>
<feature type="region of interest" description="Disordered" evidence="1">
    <location>
        <begin position="1"/>
        <end position="50"/>
    </location>
</feature>
<dbReference type="EMBL" id="KM573784">
    <property type="protein sequence ID" value="AIY31270.1"/>
    <property type="molecule type" value="Genomic_RNA"/>
</dbReference>